<name>A0A6N8G6L5_9CHRO</name>
<dbReference type="RefSeq" id="WP_105221576.1">
    <property type="nucleotide sequence ID" value="NZ_CAWNSU010000103.1"/>
</dbReference>
<organism evidence="2 3">
    <name type="scientific">Gloeocapsopsis dulcis AAB1 = 1H9</name>
    <dbReference type="NCBI Taxonomy" id="1433147"/>
    <lineage>
        <taxon>Bacteria</taxon>
        <taxon>Bacillati</taxon>
        <taxon>Cyanobacteriota</taxon>
        <taxon>Cyanophyceae</taxon>
        <taxon>Oscillatoriophycideae</taxon>
        <taxon>Chroococcales</taxon>
        <taxon>Chroococcaceae</taxon>
        <taxon>Gloeocapsopsis</taxon>
        <taxon>Gloeocapsopsis dulcis</taxon>
    </lineage>
</organism>
<dbReference type="Proteomes" id="UP000441797">
    <property type="component" value="Unassembled WGS sequence"/>
</dbReference>
<keyword evidence="1" id="KW-0472">Membrane</keyword>
<reference evidence="2 3" key="1">
    <citation type="journal article" date="2019" name="Front. Microbiol.">
        <title>Genomic Features for Desiccation Tolerance and Sugar Biosynthesis in the Extremophile Gloeocapsopsis sp. UTEX B3054.</title>
        <authorList>
            <person name="Urrejola C."/>
            <person name="Alcorta J."/>
            <person name="Salas L."/>
            <person name="Vasquez M."/>
            <person name="Polz M.F."/>
            <person name="Vicuna R."/>
            <person name="Diez B."/>
        </authorList>
    </citation>
    <scope>NUCLEOTIDE SEQUENCE [LARGE SCALE GENOMIC DNA]</scope>
    <source>
        <strain evidence="2 3">1H9</strain>
    </source>
</reference>
<sequence length="188" mass="20661">MSELIQNSLPMPTKQRFAAAFRVVSRFSFWMQLALASTSGIALTFAVFSRSLSVATDNAAIGLSIFLAIVGMILACFRIFWTFRGRDLARRLQLPERELHPKKEEVIQALKIGLIVSFVGMLLAFITSEVSAIALLSKALAEPQGVAVYQRENVIRSLDILVVLANVNLIGTHLVGSLTSLGLLEWID</sequence>
<dbReference type="PANTHER" id="PTHR34548:SF2">
    <property type="entry name" value="PROTEIN TIC 21, CHLOROPLASTIC"/>
    <property type="match status" value="1"/>
</dbReference>
<accession>A0A6N8G6L5</accession>
<comment type="caution">
    <text evidence="2">The sequence shown here is derived from an EMBL/GenBank/DDBJ whole genome shotgun (WGS) entry which is preliminary data.</text>
</comment>
<dbReference type="PANTHER" id="PTHR34548">
    <property type="entry name" value="PROTEIN TIC 21, CHLOROPLASTIC"/>
    <property type="match status" value="1"/>
</dbReference>
<dbReference type="OrthoDB" id="5766633at2"/>
<feature type="transmembrane region" description="Helical" evidence="1">
    <location>
        <begin position="60"/>
        <end position="81"/>
    </location>
</feature>
<dbReference type="Pfam" id="PF12263">
    <property type="entry name" value="DUF3611"/>
    <property type="match status" value="1"/>
</dbReference>
<feature type="transmembrane region" description="Helical" evidence="1">
    <location>
        <begin position="160"/>
        <end position="184"/>
    </location>
</feature>
<keyword evidence="3" id="KW-1185">Reference proteome</keyword>
<evidence type="ECO:0000313" key="2">
    <source>
        <dbReference type="EMBL" id="MUL39276.1"/>
    </source>
</evidence>
<keyword evidence="1" id="KW-0812">Transmembrane</keyword>
<protein>
    <recommendedName>
        <fullName evidence="4">DUF3611 domain-containing protein</fullName>
    </recommendedName>
</protein>
<gene>
    <name evidence="2" type="ORF">BWI75_24015</name>
</gene>
<evidence type="ECO:0000256" key="1">
    <source>
        <dbReference type="SAM" id="Phobius"/>
    </source>
</evidence>
<dbReference type="EMBL" id="NAPY01000071">
    <property type="protein sequence ID" value="MUL39276.1"/>
    <property type="molecule type" value="Genomic_DNA"/>
</dbReference>
<feature type="transmembrane region" description="Helical" evidence="1">
    <location>
        <begin position="29"/>
        <end position="48"/>
    </location>
</feature>
<proteinExistence type="predicted"/>
<evidence type="ECO:0008006" key="4">
    <source>
        <dbReference type="Google" id="ProtNLM"/>
    </source>
</evidence>
<dbReference type="AlphaFoldDB" id="A0A6N8G6L5"/>
<keyword evidence="1" id="KW-1133">Transmembrane helix</keyword>
<evidence type="ECO:0000313" key="3">
    <source>
        <dbReference type="Proteomes" id="UP000441797"/>
    </source>
</evidence>
<dbReference type="InterPro" id="IPR022051">
    <property type="entry name" value="DUF3611"/>
</dbReference>
<feature type="transmembrane region" description="Helical" evidence="1">
    <location>
        <begin position="112"/>
        <end position="140"/>
    </location>
</feature>